<comment type="function">
    <text evidence="2">May play the central regulatory role in sporulation. It may be an element of the effector pathway responsible for the activation of sporulation genes in response to nutritional stress. Spo0A may act in concert with spo0H (a sigma factor) to control the expression of some genes that are critical to the sporulation process.</text>
</comment>
<evidence type="ECO:0000313" key="7">
    <source>
        <dbReference type="EMBL" id="NDL66253.1"/>
    </source>
</evidence>
<dbReference type="InterPro" id="IPR052020">
    <property type="entry name" value="Cyclic_di-GMP/3'3'-cGAMP_PDE"/>
</dbReference>
<dbReference type="SMART" id="SM00448">
    <property type="entry name" value="REC"/>
    <property type="match status" value="1"/>
</dbReference>
<dbReference type="SUPFAM" id="SSF52172">
    <property type="entry name" value="CheY-like"/>
    <property type="match status" value="1"/>
</dbReference>
<accession>A0A7X5HTA6</accession>
<dbReference type="PROSITE" id="PS51832">
    <property type="entry name" value="HD_GYP"/>
    <property type="match status" value="1"/>
</dbReference>
<proteinExistence type="predicted"/>
<dbReference type="InterPro" id="IPR003607">
    <property type="entry name" value="HD/PDEase_dom"/>
</dbReference>
<keyword evidence="3" id="KW-0597">Phosphoprotein</keyword>
<dbReference type="CDD" id="cd00077">
    <property type="entry name" value="HDc"/>
    <property type="match status" value="1"/>
</dbReference>
<organism evidence="7 8">
    <name type="scientific">Anaerotalea alkaliphila</name>
    <dbReference type="NCBI Taxonomy" id="2662126"/>
    <lineage>
        <taxon>Bacteria</taxon>
        <taxon>Bacillati</taxon>
        <taxon>Bacillota</taxon>
        <taxon>Clostridia</taxon>
        <taxon>Eubacteriales</taxon>
        <taxon>Anaerotalea</taxon>
    </lineage>
</organism>
<sequence length="362" mass="41738">MYTRGARILVVDDTKKYLDICRKALEGDYDVLLATNGREALALLERYRVDLILMDVHMPELDGFETCRILKGISAYKHIPVIFFTSSDNHEDIATAFSEGAVDYVIKPFHTIEIRERVRIHLELKLSRDELIRQKLELQDEVERRMQEVERTRDSVIRVFANIIETRDPLSANRMNKMQSYARILARELAKEKRYQKKLTQEYIQILYRATPLHDIGKIGVPDRILLKPGSLTQEEFQVIINHTTLGYETLKTAKLDIGGNSALFEMAMDIALYHHERWDGNGYPYGIKGEEIPLPARIVALADAINHKTAGKTGEDSAYMDQVLEELAMESGKKYDPLLVEAMRRTRDLLVREFLEDVPET</sequence>
<protein>
    <recommendedName>
        <fullName evidence="1">Stage 0 sporulation protein A homolog</fullName>
    </recommendedName>
</protein>
<dbReference type="InterPro" id="IPR001789">
    <property type="entry name" value="Sig_transdc_resp-reg_receiver"/>
</dbReference>
<dbReference type="PANTHER" id="PTHR45228:SF1">
    <property type="entry name" value="CYCLIC DI-GMP PHOSPHODIESTERASE TM_0186"/>
    <property type="match status" value="1"/>
</dbReference>
<feature type="coiled-coil region" evidence="4">
    <location>
        <begin position="121"/>
        <end position="152"/>
    </location>
</feature>
<dbReference type="Proteomes" id="UP000461585">
    <property type="component" value="Unassembled WGS sequence"/>
</dbReference>
<dbReference type="RefSeq" id="WP_162368977.1">
    <property type="nucleotide sequence ID" value="NZ_JAAEEH010000001.1"/>
</dbReference>
<dbReference type="SUPFAM" id="SSF109604">
    <property type="entry name" value="HD-domain/PDEase-like"/>
    <property type="match status" value="1"/>
</dbReference>
<feature type="modified residue" description="4-aspartylphosphate" evidence="3">
    <location>
        <position position="55"/>
    </location>
</feature>
<evidence type="ECO:0000259" key="6">
    <source>
        <dbReference type="PROSITE" id="PS51832"/>
    </source>
</evidence>
<dbReference type="PANTHER" id="PTHR45228">
    <property type="entry name" value="CYCLIC DI-GMP PHOSPHODIESTERASE TM_0186-RELATED"/>
    <property type="match status" value="1"/>
</dbReference>
<gene>
    <name evidence="7" type="ORF">GXN74_00645</name>
</gene>
<evidence type="ECO:0000256" key="4">
    <source>
        <dbReference type="SAM" id="Coils"/>
    </source>
</evidence>
<evidence type="ECO:0000256" key="2">
    <source>
        <dbReference type="ARBA" id="ARBA00024867"/>
    </source>
</evidence>
<evidence type="ECO:0000259" key="5">
    <source>
        <dbReference type="PROSITE" id="PS50110"/>
    </source>
</evidence>
<feature type="domain" description="Response regulatory" evidence="5">
    <location>
        <begin position="7"/>
        <end position="122"/>
    </location>
</feature>
<dbReference type="Gene3D" id="3.40.50.2300">
    <property type="match status" value="1"/>
</dbReference>
<reference evidence="7 8" key="1">
    <citation type="submission" date="2020-01" db="EMBL/GenBank/DDBJ databases">
        <title>Anaeroalcalibacter tamaniensis gen. nov., sp. nov., moderately halophilic strictly anaerobic fermenter bacterium from mud volcano of Taman peninsula.</title>
        <authorList>
            <person name="Frolova A."/>
            <person name="Merkel A.Y."/>
            <person name="Slobodkin A.I."/>
        </authorList>
    </citation>
    <scope>NUCLEOTIDE SEQUENCE [LARGE SCALE GENOMIC DNA]</scope>
    <source>
        <strain evidence="7 8">F-3ap</strain>
    </source>
</reference>
<keyword evidence="4" id="KW-0175">Coiled coil</keyword>
<dbReference type="InterPro" id="IPR037522">
    <property type="entry name" value="HD_GYP_dom"/>
</dbReference>
<keyword evidence="8" id="KW-1185">Reference proteome</keyword>
<dbReference type="Pfam" id="PF00072">
    <property type="entry name" value="Response_reg"/>
    <property type="match status" value="1"/>
</dbReference>
<name>A0A7X5HTA6_9FIRM</name>
<dbReference type="Gene3D" id="1.10.3210.10">
    <property type="entry name" value="Hypothetical protein af1432"/>
    <property type="match status" value="1"/>
</dbReference>
<dbReference type="EMBL" id="JAAEEH010000001">
    <property type="protein sequence ID" value="NDL66253.1"/>
    <property type="molecule type" value="Genomic_DNA"/>
</dbReference>
<dbReference type="PROSITE" id="PS50110">
    <property type="entry name" value="RESPONSE_REGULATORY"/>
    <property type="match status" value="1"/>
</dbReference>
<dbReference type="Pfam" id="PF13487">
    <property type="entry name" value="HD_5"/>
    <property type="match status" value="1"/>
</dbReference>
<evidence type="ECO:0000313" key="8">
    <source>
        <dbReference type="Proteomes" id="UP000461585"/>
    </source>
</evidence>
<feature type="domain" description="HD-GYP" evidence="6">
    <location>
        <begin position="149"/>
        <end position="360"/>
    </location>
</feature>
<dbReference type="InterPro" id="IPR011006">
    <property type="entry name" value="CheY-like_superfamily"/>
</dbReference>
<dbReference type="GO" id="GO:0000160">
    <property type="term" value="P:phosphorelay signal transduction system"/>
    <property type="evidence" value="ECO:0007669"/>
    <property type="project" value="InterPro"/>
</dbReference>
<evidence type="ECO:0000256" key="3">
    <source>
        <dbReference type="PROSITE-ProRule" id="PRU00169"/>
    </source>
</evidence>
<comment type="caution">
    <text evidence="7">The sequence shown here is derived from an EMBL/GenBank/DDBJ whole genome shotgun (WGS) entry which is preliminary data.</text>
</comment>
<dbReference type="AlphaFoldDB" id="A0A7X5HTA6"/>
<evidence type="ECO:0000256" key="1">
    <source>
        <dbReference type="ARBA" id="ARBA00018672"/>
    </source>
</evidence>